<evidence type="ECO:0000313" key="1">
    <source>
        <dbReference type="EMBL" id="SUZ92652.1"/>
    </source>
</evidence>
<dbReference type="AlphaFoldDB" id="A0A381RLE6"/>
<proteinExistence type="predicted"/>
<name>A0A381RLE6_9ZZZZ</name>
<feature type="non-terminal residue" evidence="1">
    <location>
        <position position="1"/>
    </location>
</feature>
<accession>A0A381RLE6</accession>
<dbReference type="EMBL" id="UINC01002077">
    <property type="protein sequence ID" value="SUZ92652.1"/>
    <property type="molecule type" value="Genomic_DNA"/>
</dbReference>
<organism evidence="1">
    <name type="scientific">marine metagenome</name>
    <dbReference type="NCBI Taxonomy" id="408172"/>
    <lineage>
        <taxon>unclassified sequences</taxon>
        <taxon>metagenomes</taxon>
        <taxon>ecological metagenomes</taxon>
    </lineage>
</organism>
<reference evidence="1" key="1">
    <citation type="submission" date="2018-05" db="EMBL/GenBank/DDBJ databases">
        <authorList>
            <person name="Lanie J.A."/>
            <person name="Ng W.-L."/>
            <person name="Kazmierczak K.M."/>
            <person name="Andrzejewski T.M."/>
            <person name="Davidsen T.M."/>
            <person name="Wayne K.J."/>
            <person name="Tettelin H."/>
            <person name="Glass J.I."/>
            <person name="Rusch D."/>
            <person name="Podicherti R."/>
            <person name="Tsui H.-C.T."/>
            <person name="Winkler M.E."/>
        </authorList>
    </citation>
    <scope>NUCLEOTIDE SEQUENCE</scope>
</reference>
<sequence length="74" mass="8268">VLEHEVALEFVEPLQHSHAEADRDDLGVHQKIVLDTLECARGGSAGHTSPIQVEDQRQCRVPAVHLLDFRLGDY</sequence>
<gene>
    <name evidence="1" type="ORF">METZ01_LOCUS45506</name>
</gene>
<protein>
    <submittedName>
        <fullName evidence="1">Uncharacterized protein</fullName>
    </submittedName>
</protein>